<accession>A0A059FQ03</accession>
<proteinExistence type="predicted"/>
<comment type="caution">
    <text evidence="1">The sequence shown here is derived from an EMBL/GenBank/DDBJ whole genome shotgun (WGS) entry which is preliminary data.</text>
</comment>
<dbReference type="OrthoDB" id="7619885at2"/>
<keyword evidence="2" id="KW-1185">Reference proteome</keyword>
<reference evidence="1 2" key="1">
    <citation type="journal article" date="2014" name="Antonie Van Leeuwenhoek">
        <title>Hyphomonas beringensis sp. nov. and Hyphomonas chukchiensis sp. nov., isolated from surface seawater of the Bering Sea and Chukchi Sea.</title>
        <authorList>
            <person name="Li C."/>
            <person name="Lai Q."/>
            <person name="Li G."/>
            <person name="Dong C."/>
            <person name="Wang J."/>
            <person name="Liao Y."/>
            <person name="Shao Z."/>
        </authorList>
    </citation>
    <scope>NUCLEOTIDE SEQUENCE [LARGE SCALE GENOMIC DNA]</scope>
    <source>
        <strain evidence="1 2">MHS-2</strain>
    </source>
</reference>
<dbReference type="PATRIC" id="fig|1280950.3.peg.1423"/>
<organism evidence="1 2">
    <name type="scientific">Hyphomonas johnsonii MHS-2</name>
    <dbReference type="NCBI Taxonomy" id="1280950"/>
    <lineage>
        <taxon>Bacteria</taxon>
        <taxon>Pseudomonadati</taxon>
        <taxon>Pseudomonadota</taxon>
        <taxon>Alphaproteobacteria</taxon>
        <taxon>Hyphomonadales</taxon>
        <taxon>Hyphomonadaceae</taxon>
        <taxon>Hyphomonas</taxon>
    </lineage>
</organism>
<dbReference type="Proteomes" id="UP000025171">
    <property type="component" value="Unassembled WGS sequence"/>
</dbReference>
<evidence type="ECO:0000313" key="2">
    <source>
        <dbReference type="Proteomes" id="UP000025171"/>
    </source>
</evidence>
<protein>
    <submittedName>
        <fullName evidence="1">Uncharacterized protein</fullName>
    </submittedName>
</protein>
<dbReference type="RefSeq" id="WP_035615542.1">
    <property type="nucleotide sequence ID" value="NZ_ARYK01000003.1"/>
</dbReference>
<dbReference type="AlphaFoldDB" id="A0A059FQ03"/>
<evidence type="ECO:0000313" key="1">
    <source>
        <dbReference type="EMBL" id="KCZ92702.1"/>
    </source>
</evidence>
<sequence>MTRAQISALLARFPIWMRPWVWLQLMVIKRWQMRHRRELMISVCYVTGRLRVAYMADAPRDPALYHYDAPAISAWQRLAVAAPACIAVALRAVSGLFACSVRAAFGPRPASPDTS</sequence>
<name>A0A059FQ03_9PROT</name>
<dbReference type="STRING" id="1280950.HJO_07102"/>
<gene>
    <name evidence="1" type="ORF">HJO_07102</name>
</gene>
<dbReference type="EMBL" id="ARYK01000003">
    <property type="protein sequence ID" value="KCZ92702.1"/>
    <property type="molecule type" value="Genomic_DNA"/>
</dbReference>